<accession>A0ABT0N6D4</accession>
<proteinExistence type="predicted"/>
<protein>
    <recommendedName>
        <fullName evidence="4">Energy-coupling factor transporter transmembrane protein EcfT</fullName>
    </recommendedName>
</protein>
<feature type="transmembrane region" description="Helical" evidence="1">
    <location>
        <begin position="101"/>
        <end position="122"/>
    </location>
</feature>
<keyword evidence="1" id="KW-0472">Membrane</keyword>
<feature type="transmembrane region" description="Helical" evidence="1">
    <location>
        <begin position="59"/>
        <end position="81"/>
    </location>
</feature>
<evidence type="ECO:0000313" key="2">
    <source>
        <dbReference type="EMBL" id="MCL2913441.1"/>
    </source>
</evidence>
<comment type="caution">
    <text evidence="2">The sequence shown here is derived from an EMBL/GenBank/DDBJ whole genome shotgun (WGS) entry which is preliminary data.</text>
</comment>
<keyword evidence="1" id="KW-0812">Transmembrane</keyword>
<name>A0ABT0N6D4_9GAMM</name>
<dbReference type="EMBL" id="JAKIKT010000002">
    <property type="protein sequence ID" value="MCL2913441.1"/>
    <property type="molecule type" value="Genomic_DNA"/>
</dbReference>
<organism evidence="2 3">
    <name type="scientific">Shewanella corallii</name>
    <dbReference type="NCBI Taxonomy" id="560080"/>
    <lineage>
        <taxon>Bacteria</taxon>
        <taxon>Pseudomonadati</taxon>
        <taxon>Pseudomonadota</taxon>
        <taxon>Gammaproteobacteria</taxon>
        <taxon>Alteromonadales</taxon>
        <taxon>Shewanellaceae</taxon>
        <taxon>Shewanella</taxon>
    </lineage>
</organism>
<evidence type="ECO:0008006" key="4">
    <source>
        <dbReference type="Google" id="ProtNLM"/>
    </source>
</evidence>
<gene>
    <name evidence="2" type="ORF">L2725_06515</name>
</gene>
<feature type="transmembrane region" description="Helical" evidence="1">
    <location>
        <begin position="15"/>
        <end position="47"/>
    </location>
</feature>
<evidence type="ECO:0000313" key="3">
    <source>
        <dbReference type="Proteomes" id="UP001202831"/>
    </source>
</evidence>
<sequence length="140" mass="15009">MDYAHSEATGMPRRLIATLVCLSLLAVLGLIQGWLPMFNILLLLLVLGCLGKQKAGLMMLRLLGMTGLTLFITGPVIMLQLPDNPTGINPAIDAVMALPDSAVYALAAAGTLFSGLTLWVAFSDRVSRFFSSPMRFNILG</sequence>
<reference evidence="2 3" key="1">
    <citation type="submission" date="2022-01" db="EMBL/GenBank/DDBJ databases">
        <title>Whole genome-based taxonomy of the Shewanellaceae.</title>
        <authorList>
            <person name="Martin-Rodriguez A.J."/>
        </authorList>
    </citation>
    <scope>NUCLEOTIDE SEQUENCE [LARGE SCALE GENOMIC DNA]</scope>
    <source>
        <strain evidence="2 3">DSM 21332</strain>
    </source>
</reference>
<keyword evidence="1" id="KW-1133">Transmembrane helix</keyword>
<keyword evidence="3" id="KW-1185">Reference proteome</keyword>
<dbReference type="RefSeq" id="WP_249248207.1">
    <property type="nucleotide sequence ID" value="NZ_JAKIKT010000002.1"/>
</dbReference>
<dbReference type="Proteomes" id="UP001202831">
    <property type="component" value="Unassembled WGS sequence"/>
</dbReference>
<evidence type="ECO:0000256" key="1">
    <source>
        <dbReference type="SAM" id="Phobius"/>
    </source>
</evidence>